<evidence type="ECO:0000313" key="1">
    <source>
        <dbReference type="EMBL" id="NGN40793.1"/>
    </source>
</evidence>
<dbReference type="RefSeq" id="WP_165115756.1">
    <property type="nucleotide sequence ID" value="NZ_JAAKZG010000003.1"/>
</dbReference>
<sequence>MSILSSIGRFAAEYSAARNRYLTERQVRSLPFEIQKDIGWPDSYTRRDVTRSSLGAWAGSK</sequence>
<comment type="caution">
    <text evidence="1">The sequence shown here is derived from an EMBL/GenBank/DDBJ whole genome shotgun (WGS) entry which is preliminary data.</text>
</comment>
<organism evidence="1 2">
    <name type="scientific">Mesorhizobium zhangyense</name>
    <dbReference type="NCBI Taxonomy" id="1776730"/>
    <lineage>
        <taxon>Bacteria</taxon>
        <taxon>Pseudomonadati</taxon>
        <taxon>Pseudomonadota</taxon>
        <taxon>Alphaproteobacteria</taxon>
        <taxon>Hyphomicrobiales</taxon>
        <taxon>Phyllobacteriaceae</taxon>
        <taxon>Mesorhizobium</taxon>
    </lineage>
</organism>
<evidence type="ECO:0008006" key="3">
    <source>
        <dbReference type="Google" id="ProtNLM"/>
    </source>
</evidence>
<dbReference type="EMBL" id="JAAKZG010000003">
    <property type="protein sequence ID" value="NGN40793.1"/>
    <property type="molecule type" value="Genomic_DNA"/>
</dbReference>
<reference evidence="1 2" key="1">
    <citation type="submission" date="2020-02" db="EMBL/GenBank/DDBJ databases">
        <title>Genome sequence of the type strain CGMCC 1.15528 of Mesorhizobium zhangyense.</title>
        <authorList>
            <person name="Gao J."/>
            <person name="Sun J."/>
        </authorList>
    </citation>
    <scope>NUCLEOTIDE SEQUENCE [LARGE SCALE GENOMIC DNA]</scope>
    <source>
        <strain evidence="1 2">CGMCC 1.15528</strain>
    </source>
</reference>
<dbReference type="Proteomes" id="UP000481252">
    <property type="component" value="Unassembled WGS sequence"/>
</dbReference>
<gene>
    <name evidence="1" type="ORF">G6N74_06925</name>
</gene>
<keyword evidence="2" id="KW-1185">Reference proteome</keyword>
<protein>
    <recommendedName>
        <fullName evidence="3">DUF1127 domain-containing protein</fullName>
    </recommendedName>
</protein>
<accession>A0A7C9R8E8</accession>
<name>A0A7C9R8E8_9HYPH</name>
<dbReference type="AlphaFoldDB" id="A0A7C9R8E8"/>
<evidence type="ECO:0000313" key="2">
    <source>
        <dbReference type="Proteomes" id="UP000481252"/>
    </source>
</evidence>
<proteinExistence type="predicted"/>